<dbReference type="eggNOG" id="COG4963">
    <property type="taxonomic scope" value="Bacteria"/>
</dbReference>
<organism evidence="3 4">
    <name type="scientific">Roseivivax marinus</name>
    <dbReference type="NCBI Taxonomy" id="1379903"/>
    <lineage>
        <taxon>Bacteria</taxon>
        <taxon>Pseudomonadati</taxon>
        <taxon>Pseudomonadota</taxon>
        <taxon>Alphaproteobacteria</taxon>
        <taxon>Rhodobacterales</taxon>
        <taxon>Roseobacteraceae</taxon>
        <taxon>Roseivivax</taxon>
    </lineage>
</organism>
<gene>
    <name evidence="3" type="ORF">ATO8_11339</name>
</gene>
<dbReference type="GO" id="GO:0009898">
    <property type="term" value="C:cytoplasmic side of plasma membrane"/>
    <property type="evidence" value="ECO:0007669"/>
    <property type="project" value="TreeGrafter"/>
</dbReference>
<dbReference type="GO" id="GO:0016887">
    <property type="term" value="F:ATP hydrolysis activity"/>
    <property type="evidence" value="ECO:0007669"/>
    <property type="project" value="TreeGrafter"/>
</dbReference>
<dbReference type="PANTHER" id="PTHR43384">
    <property type="entry name" value="SEPTUM SITE-DETERMINING PROTEIN MIND HOMOLOG, CHLOROPLASTIC-RELATED"/>
    <property type="match status" value="1"/>
</dbReference>
<dbReference type="InterPro" id="IPR033756">
    <property type="entry name" value="YlxH/NBP35"/>
</dbReference>
<dbReference type="InterPro" id="IPR027417">
    <property type="entry name" value="P-loop_NTPase"/>
</dbReference>
<dbReference type="SUPFAM" id="SSF52540">
    <property type="entry name" value="P-loop containing nucleoside triphosphate hydrolases"/>
    <property type="match status" value="1"/>
</dbReference>
<dbReference type="STRING" id="1379903.ATO8_11339"/>
<dbReference type="Proteomes" id="UP000019063">
    <property type="component" value="Unassembled WGS sequence"/>
</dbReference>
<evidence type="ECO:0000256" key="1">
    <source>
        <dbReference type="ARBA" id="ARBA00022741"/>
    </source>
</evidence>
<evidence type="ECO:0000313" key="4">
    <source>
        <dbReference type="Proteomes" id="UP000019063"/>
    </source>
</evidence>
<dbReference type="GO" id="GO:0005524">
    <property type="term" value="F:ATP binding"/>
    <property type="evidence" value="ECO:0007669"/>
    <property type="project" value="UniProtKB-KW"/>
</dbReference>
<dbReference type="PANTHER" id="PTHR43384:SF6">
    <property type="entry name" value="SEPTUM SITE-DETERMINING PROTEIN MIND HOMOLOG, CHLOROPLASTIC"/>
    <property type="match status" value="1"/>
</dbReference>
<evidence type="ECO:0000256" key="2">
    <source>
        <dbReference type="ARBA" id="ARBA00022840"/>
    </source>
</evidence>
<proteinExistence type="predicted"/>
<dbReference type="InterPro" id="IPR050625">
    <property type="entry name" value="ParA/MinD_ATPase"/>
</dbReference>
<comment type="caution">
    <text evidence="3">The sequence shown here is derived from an EMBL/GenBank/DDBJ whole genome shotgun (WGS) entry which is preliminary data.</text>
</comment>
<dbReference type="Gene3D" id="3.40.50.300">
    <property type="entry name" value="P-loop containing nucleotide triphosphate hydrolases"/>
    <property type="match status" value="1"/>
</dbReference>
<dbReference type="Pfam" id="PF10609">
    <property type="entry name" value="ParA"/>
    <property type="match status" value="1"/>
</dbReference>
<dbReference type="EMBL" id="AQQW01000006">
    <property type="protein sequence ID" value="ETW12608.1"/>
    <property type="molecule type" value="Genomic_DNA"/>
</dbReference>
<accession>W4HJK9</accession>
<reference evidence="3 4" key="1">
    <citation type="journal article" date="2014" name="Antonie Van Leeuwenhoek">
        <title>Roseivivax atlanticus sp. nov., isolated from surface seawater of the Atlantic Ocean.</title>
        <authorList>
            <person name="Li G."/>
            <person name="Lai Q."/>
            <person name="Liu X."/>
            <person name="Sun F."/>
            <person name="Shao Z."/>
        </authorList>
    </citation>
    <scope>NUCLEOTIDE SEQUENCE [LARGE SCALE GENOMIC DNA]</scope>
    <source>
        <strain evidence="3 4">22II-s10s</strain>
    </source>
</reference>
<dbReference type="RefSeq" id="WP_043844626.1">
    <property type="nucleotide sequence ID" value="NZ_AQQW01000006.1"/>
</dbReference>
<dbReference type="PATRIC" id="fig|1317118.6.peg.2335"/>
<keyword evidence="4" id="KW-1185">Reference proteome</keyword>
<sequence>MDTRSSIIVISDTDQIIEAVRGAVSTEQDIDVSVRKDTLNRVNGAAVQLARDNDLVVFRLRDEHDHAAVRALREKIGGEGKLLALSDAELKLSEALALRKAGVDEILPYPAEREELRDLILALTRKAPQLPALAGRGAERRLGQVLAVCPARGGVGSSTIAINLADQLQQKTGLLRKTTGARVAVVDLDLQFGSVSAALDMAPSEALFRMATEKIVPDRTFVDQAMVEHASGLWVLTAPKQFLPVDALARDQVDALIGHLQQEFDYVVVDFARTLVDWIAPVVSRASRILMVTDTTVPAIRQAQRLIGFFGEERFDPPVDIVINRERKPIISAAHHAAAAKTLGRDLKYWLPDDPKPMRQALDRGVLLSEAASGSSVMKGLRGIARAIVKDSTTPPSVQPRA</sequence>
<dbReference type="AlphaFoldDB" id="W4HJK9"/>
<keyword evidence="1" id="KW-0547">Nucleotide-binding</keyword>
<dbReference type="GO" id="GO:0051782">
    <property type="term" value="P:negative regulation of cell division"/>
    <property type="evidence" value="ECO:0007669"/>
    <property type="project" value="TreeGrafter"/>
</dbReference>
<evidence type="ECO:0000313" key="3">
    <source>
        <dbReference type="EMBL" id="ETW12608.1"/>
    </source>
</evidence>
<protein>
    <submittedName>
        <fullName evidence="3">Flp pilus assembly protein ATPase CpaE</fullName>
    </submittedName>
</protein>
<keyword evidence="2" id="KW-0067">ATP-binding</keyword>
<name>W4HJK9_9RHOB</name>
<dbReference type="GO" id="GO:0005829">
    <property type="term" value="C:cytosol"/>
    <property type="evidence" value="ECO:0007669"/>
    <property type="project" value="TreeGrafter"/>
</dbReference>